<proteinExistence type="predicted"/>
<gene>
    <name evidence="1" type="ORF">EAE97_006724</name>
</gene>
<dbReference type="Proteomes" id="UP000710849">
    <property type="component" value="Unassembled WGS sequence"/>
</dbReference>
<reference evidence="1 2" key="1">
    <citation type="journal article" date="2020" name="Genome Biol. Evol.">
        <title>Comparative genomics of Sclerotiniaceae.</title>
        <authorList>
            <person name="Valero Jimenez C.A."/>
            <person name="Steentjes M."/>
            <person name="Scholten O.E."/>
            <person name="Van Kan J.A.L."/>
        </authorList>
    </citation>
    <scope>NUCLEOTIDE SEQUENCE [LARGE SCALE GENOMIC DNA]</scope>
    <source>
        <strain evidence="1 2">MUCL 94</strain>
    </source>
</reference>
<comment type="caution">
    <text evidence="1">The sequence shown here is derived from an EMBL/GenBank/DDBJ whole genome shotgun (WGS) entry which is preliminary data.</text>
</comment>
<sequence>MDSRRQEYSGRDGITASTENDLLCETCAQSLKSDDAFPGSTLSTSPEDGKARLHSLTKKYQSYIVGSAQSEPRSVTLPLLPELSDDWYKSYKTTRALVRI</sequence>
<organism evidence="1 2">
    <name type="scientific">Botrytis byssoidea</name>
    <dbReference type="NCBI Taxonomy" id="139641"/>
    <lineage>
        <taxon>Eukaryota</taxon>
        <taxon>Fungi</taxon>
        <taxon>Dikarya</taxon>
        <taxon>Ascomycota</taxon>
        <taxon>Pezizomycotina</taxon>
        <taxon>Leotiomycetes</taxon>
        <taxon>Helotiales</taxon>
        <taxon>Sclerotiniaceae</taxon>
        <taxon>Botrytis</taxon>
    </lineage>
</organism>
<dbReference type="AlphaFoldDB" id="A0A9P5II90"/>
<evidence type="ECO:0000313" key="1">
    <source>
        <dbReference type="EMBL" id="KAF7941887.1"/>
    </source>
</evidence>
<dbReference type="GeneID" id="62150313"/>
<protein>
    <submittedName>
        <fullName evidence="1">Uncharacterized protein</fullName>
    </submittedName>
</protein>
<dbReference type="EMBL" id="RCSW01000012">
    <property type="protein sequence ID" value="KAF7941887.1"/>
    <property type="molecule type" value="Genomic_DNA"/>
</dbReference>
<accession>A0A9P5II90</accession>
<name>A0A9P5II90_9HELO</name>
<evidence type="ECO:0000313" key="2">
    <source>
        <dbReference type="Proteomes" id="UP000710849"/>
    </source>
</evidence>
<dbReference type="RefSeq" id="XP_038732169.1">
    <property type="nucleotide sequence ID" value="XM_038877237.1"/>
</dbReference>
<keyword evidence="2" id="KW-1185">Reference proteome</keyword>